<evidence type="ECO:0000313" key="2">
    <source>
        <dbReference type="EMBL" id="KAL3736043.1"/>
    </source>
</evidence>
<dbReference type="Proteomes" id="UP001634007">
    <property type="component" value="Unassembled WGS sequence"/>
</dbReference>
<feature type="compositionally biased region" description="Low complexity" evidence="1">
    <location>
        <begin position="363"/>
        <end position="375"/>
    </location>
</feature>
<dbReference type="PANTHER" id="PTHR31722:SF0">
    <property type="entry name" value="OS06G0675200 PROTEIN"/>
    <property type="match status" value="1"/>
</dbReference>
<proteinExistence type="predicted"/>
<feature type="region of interest" description="Disordered" evidence="1">
    <location>
        <begin position="144"/>
        <end position="296"/>
    </location>
</feature>
<comment type="caution">
    <text evidence="2">The sequence shown here is derived from an EMBL/GenBank/DDBJ whole genome shotgun (WGS) entry which is preliminary data.</text>
</comment>
<feature type="compositionally biased region" description="Pro residues" evidence="1">
    <location>
        <begin position="38"/>
        <end position="52"/>
    </location>
</feature>
<dbReference type="PANTHER" id="PTHR31722">
    <property type="entry name" value="OS06G0675200 PROTEIN"/>
    <property type="match status" value="1"/>
</dbReference>
<sequence>MASACVNTSGISPDSFPPAAYGWLSPRTSLSRDFPDGDPSPSPKPIAPPPRPAADLPEGPEPSAPGDFEFCLKDPVAMLPADELFSDGKIVPLQFSAAKPSPEAPEAPPAASLQSPENSSERSRRIKMNSSRWKELLCLKKLYQNQNPKRAESTQKSTQSTSKSVMHFLHRSSKSTSDASNLSLPLLRESSDGESVSISSRHSLSSSSSSNHELEDLHRLSLDSDKPNPNLLHKNGNAVAAMNVPRMRLVKPRADNPKPSTDHHPAASRAERSPMRRSTEEPSGGLTNRGVTADSPRLNASGKVVFYSLERSSSSPSSYGGPRFKYRGVERSYSAGVRVSPVLNVPISSIKAGSVFGLGQLFSSSSSSASSSSHSQQKREGNNGRGSSGGRNQPSNGKNRSERS</sequence>
<evidence type="ECO:0000256" key="1">
    <source>
        <dbReference type="SAM" id="MobiDB-lite"/>
    </source>
</evidence>
<feature type="compositionally biased region" description="Low complexity" evidence="1">
    <location>
        <begin position="193"/>
        <end position="210"/>
    </location>
</feature>
<feature type="compositionally biased region" description="Basic and acidic residues" evidence="1">
    <location>
        <begin position="252"/>
        <end position="280"/>
    </location>
</feature>
<feature type="compositionally biased region" description="Polar residues" evidence="1">
    <location>
        <begin position="174"/>
        <end position="183"/>
    </location>
</feature>
<dbReference type="AlphaFoldDB" id="A0ABD3KD11"/>
<feature type="compositionally biased region" description="Polar residues" evidence="1">
    <location>
        <begin position="1"/>
        <end position="12"/>
    </location>
</feature>
<keyword evidence="3" id="KW-1185">Reference proteome</keyword>
<gene>
    <name evidence="2" type="ORF">ACJRO7_025056</name>
</gene>
<protein>
    <submittedName>
        <fullName evidence="2">Uncharacterized protein</fullName>
    </submittedName>
</protein>
<feature type="region of interest" description="Disordered" evidence="1">
    <location>
        <begin position="361"/>
        <end position="404"/>
    </location>
</feature>
<organism evidence="2 3">
    <name type="scientific">Eucalyptus globulus</name>
    <name type="common">Tasmanian blue gum</name>
    <dbReference type="NCBI Taxonomy" id="34317"/>
    <lineage>
        <taxon>Eukaryota</taxon>
        <taxon>Viridiplantae</taxon>
        <taxon>Streptophyta</taxon>
        <taxon>Embryophyta</taxon>
        <taxon>Tracheophyta</taxon>
        <taxon>Spermatophyta</taxon>
        <taxon>Magnoliopsida</taxon>
        <taxon>eudicotyledons</taxon>
        <taxon>Gunneridae</taxon>
        <taxon>Pentapetalae</taxon>
        <taxon>rosids</taxon>
        <taxon>malvids</taxon>
        <taxon>Myrtales</taxon>
        <taxon>Myrtaceae</taxon>
        <taxon>Myrtoideae</taxon>
        <taxon>Eucalypteae</taxon>
        <taxon>Eucalyptus</taxon>
    </lineage>
</organism>
<feature type="region of interest" description="Disordered" evidence="1">
    <location>
        <begin position="96"/>
        <end position="128"/>
    </location>
</feature>
<feature type="region of interest" description="Disordered" evidence="1">
    <location>
        <begin position="1"/>
        <end position="69"/>
    </location>
</feature>
<accession>A0ABD3KD11</accession>
<dbReference type="EMBL" id="JBJKBG010000006">
    <property type="protein sequence ID" value="KAL3736043.1"/>
    <property type="molecule type" value="Genomic_DNA"/>
</dbReference>
<feature type="compositionally biased region" description="Basic and acidic residues" evidence="1">
    <location>
        <begin position="212"/>
        <end position="226"/>
    </location>
</feature>
<evidence type="ECO:0000313" key="3">
    <source>
        <dbReference type="Proteomes" id="UP001634007"/>
    </source>
</evidence>
<feature type="compositionally biased region" description="Low complexity" evidence="1">
    <location>
        <begin position="154"/>
        <end position="164"/>
    </location>
</feature>
<name>A0ABD3KD11_EUCGL</name>
<reference evidence="2 3" key="1">
    <citation type="submission" date="2024-11" db="EMBL/GenBank/DDBJ databases">
        <title>Chromosome-level genome assembly of Eucalyptus globulus Labill. provides insights into its genome evolution.</title>
        <authorList>
            <person name="Li X."/>
        </authorList>
    </citation>
    <scope>NUCLEOTIDE SEQUENCE [LARGE SCALE GENOMIC DNA]</scope>
    <source>
        <strain evidence="2">CL2024</strain>
        <tissue evidence="2">Fresh tender leaves</tissue>
    </source>
</reference>